<dbReference type="InterPro" id="IPR046363">
    <property type="entry name" value="MS_N_TIM-barrel_dom"/>
</dbReference>
<dbReference type="InterPro" id="IPR044856">
    <property type="entry name" value="Malate_synth_C_sf"/>
</dbReference>
<evidence type="ECO:0000259" key="7">
    <source>
        <dbReference type="Pfam" id="PF01274"/>
    </source>
</evidence>
<gene>
    <name evidence="9" type="ORF">L9F63_009131</name>
</gene>
<proteinExistence type="predicted"/>
<reference evidence="9" key="1">
    <citation type="journal article" date="2023" name="IScience">
        <title>Live-bearing cockroach genome reveals convergent evolutionary mechanisms linked to viviparity in insects and beyond.</title>
        <authorList>
            <person name="Fouks B."/>
            <person name="Harrison M.C."/>
            <person name="Mikhailova A.A."/>
            <person name="Marchal E."/>
            <person name="English S."/>
            <person name="Carruthers M."/>
            <person name="Jennings E.C."/>
            <person name="Chiamaka E.L."/>
            <person name="Frigard R.A."/>
            <person name="Pippel M."/>
            <person name="Attardo G.M."/>
            <person name="Benoit J.B."/>
            <person name="Bornberg-Bauer E."/>
            <person name="Tobe S.S."/>
        </authorList>
    </citation>
    <scope>NUCLEOTIDE SEQUENCE</scope>
    <source>
        <strain evidence="9">Stay&amp;Tobe</strain>
    </source>
</reference>
<evidence type="ECO:0000256" key="3">
    <source>
        <dbReference type="ARBA" id="ARBA00022532"/>
    </source>
</evidence>
<dbReference type="EMBL" id="JASPKZ010010698">
    <property type="protein sequence ID" value="KAJ9573471.1"/>
    <property type="molecule type" value="Genomic_DNA"/>
</dbReference>
<evidence type="ECO:0000256" key="5">
    <source>
        <dbReference type="ARBA" id="ARBA00047918"/>
    </source>
</evidence>
<dbReference type="GO" id="GO:0005737">
    <property type="term" value="C:cytoplasm"/>
    <property type="evidence" value="ECO:0007669"/>
    <property type="project" value="TreeGrafter"/>
</dbReference>
<keyword evidence="3" id="KW-0816">Tricarboxylic acid cycle</keyword>
<dbReference type="Proteomes" id="UP001233999">
    <property type="component" value="Unassembled WGS sequence"/>
</dbReference>
<dbReference type="SUPFAM" id="SSF51645">
    <property type="entry name" value="Malate synthase G"/>
    <property type="match status" value="1"/>
</dbReference>
<dbReference type="AlphaFoldDB" id="A0AAD7Z3P1"/>
<feature type="domain" description="Malate synthase TIM barrel" evidence="7">
    <location>
        <begin position="182"/>
        <end position="426"/>
    </location>
</feature>
<reference evidence="9" key="2">
    <citation type="submission" date="2023-05" db="EMBL/GenBank/DDBJ databases">
        <authorList>
            <person name="Fouks B."/>
        </authorList>
    </citation>
    <scope>NUCLEOTIDE SEQUENCE</scope>
    <source>
        <strain evidence="9">Stay&amp;Tobe</strain>
        <tissue evidence="9">Testes</tissue>
    </source>
</reference>
<dbReference type="Pfam" id="PF01274">
    <property type="entry name" value="MS_TIM-barrel"/>
    <property type="match status" value="1"/>
</dbReference>
<keyword evidence="4" id="KW-0808">Transferase</keyword>
<dbReference type="Gene3D" id="1.20.1220.12">
    <property type="entry name" value="Malate synthase, domain III"/>
    <property type="match status" value="1"/>
</dbReference>
<dbReference type="PANTHER" id="PTHR42902">
    <property type="entry name" value="MALATE SYNTHASE"/>
    <property type="match status" value="1"/>
</dbReference>
<dbReference type="InterPro" id="IPR006252">
    <property type="entry name" value="Malate_synthA"/>
</dbReference>
<organism evidence="9 10">
    <name type="scientific">Diploptera punctata</name>
    <name type="common">Pacific beetle cockroach</name>
    <dbReference type="NCBI Taxonomy" id="6984"/>
    <lineage>
        <taxon>Eukaryota</taxon>
        <taxon>Metazoa</taxon>
        <taxon>Ecdysozoa</taxon>
        <taxon>Arthropoda</taxon>
        <taxon>Hexapoda</taxon>
        <taxon>Insecta</taxon>
        <taxon>Pterygota</taxon>
        <taxon>Neoptera</taxon>
        <taxon>Polyneoptera</taxon>
        <taxon>Dictyoptera</taxon>
        <taxon>Blattodea</taxon>
        <taxon>Blaberoidea</taxon>
        <taxon>Blaberidae</taxon>
        <taxon>Diplopterinae</taxon>
        <taxon>Diploptera</taxon>
    </lineage>
</organism>
<evidence type="ECO:0000256" key="1">
    <source>
        <dbReference type="ARBA" id="ARBA00012636"/>
    </source>
</evidence>
<dbReference type="InterPro" id="IPR011076">
    <property type="entry name" value="Malate_synth_sf"/>
</dbReference>
<feature type="active site" description="Proton donor" evidence="6">
    <location>
        <position position="466"/>
    </location>
</feature>
<protein>
    <recommendedName>
        <fullName evidence="1">malate synthase</fullName>
        <ecNumber evidence="1">2.3.3.9</ecNumber>
    </recommendedName>
</protein>
<dbReference type="FunFam" id="1.20.1220.12:FF:000001">
    <property type="entry name" value="Malate synthase"/>
    <property type="match status" value="1"/>
</dbReference>
<evidence type="ECO:0000259" key="8">
    <source>
        <dbReference type="Pfam" id="PF20659"/>
    </source>
</evidence>
<comment type="catalytic activity">
    <reaction evidence="5">
        <text>glyoxylate + acetyl-CoA + H2O = (S)-malate + CoA + H(+)</text>
        <dbReference type="Rhea" id="RHEA:18181"/>
        <dbReference type="ChEBI" id="CHEBI:15377"/>
        <dbReference type="ChEBI" id="CHEBI:15378"/>
        <dbReference type="ChEBI" id="CHEBI:15589"/>
        <dbReference type="ChEBI" id="CHEBI:36655"/>
        <dbReference type="ChEBI" id="CHEBI:57287"/>
        <dbReference type="ChEBI" id="CHEBI:57288"/>
        <dbReference type="EC" id="2.3.3.9"/>
    </reaction>
</comment>
<dbReference type="FunFam" id="3.20.20.360:FF:000001">
    <property type="entry name" value="Malate synthase"/>
    <property type="match status" value="1"/>
</dbReference>
<dbReference type="PIRSF" id="PIRSF001363">
    <property type="entry name" value="Malate_synth"/>
    <property type="match status" value="1"/>
</dbReference>
<dbReference type="Pfam" id="PF20659">
    <property type="entry name" value="MS_C"/>
    <property type="match status" value="1"/>
</dbReference>
<evidence type="ECO:0000313" key="10">
    <source>
        <dbReference type="Proteomes" id="UP001233999"/>
    </source>
</evidence>
<dbReference type="Gene3D" id="3.20.20.360">
    <property type="entry name" value="Malate synthase, domain 3"/>
    <property type="match status" value="1"/>
</dbReference>
<keyword evidence="2" id="KW-0329">Glyoxylate bypass</keyword>
<name>A0AAD7Z3P1_DIPPU</name>
<evidence type="ECO:0000256" key="6">
    <source>
        <dbReference type="PIRSR" id="PIRSR001363-1"/>
    </source>
</evidence>
<keyword evidence="10" id="KW-1185">Reference proteome</keyword>
<comment type="caution">
    <text evidence="9">The sequence shown here is derived from an EMBL/GenBank/DDBJ whole genome shotgun (WGS) entry which is preliminary data.</text>
</comment>
<evidence type="ECO:0000256" key="2">
    <source>
        <dbReference type="ARBA" id="ARBA00022435"/>
    </source>
</evidence>
<dbReference type="GO" id="GO:0004474">
    <property type="term" value="F:malate synthase activity"/>
    <property type="evidence" value="ECO:0007669"/>
    <property type="project" value="UniProtKB-EC"/>
</dbReference>
<dbReference type="InterPro" id="IPR001465">
    <property type="entry name" value="Malate_synthase_TIM"/>
</dbReference>
<dbReference type="InterPro" id="IPR048355">
    <property type="entry name" value="MS_C"/>
</dbReference>
<dbReference type="GO" id="GO:0006099">
    <property type="term" value="P:tricarboxylic acid cycle"/>
    <property type="evidence" value="ECO:0007669"/>
    <property type="project" value="UniProtKB-KW"/>
</dbReference>
<evidence type="ECO:0000313" key="9">
    <source>
        <dbReference type="EMBL" id="KAJ9573471.1"/>
    </source>
</evidence>
<accession>A0AAD7Z3P1</accession>
<feature type="domain" description="Malate synthase C-terminal" evidence="8">
    <location>
        <begin position="433"/>
        <end position="544"/>
    </location>
</feature>
<sequence>MAANTSRRVQVLNRVLHAQVNVKETSGVEMPVVDLEPPPPGASQEYQTLLNSDAVNFVAQLVDTFDDRVEQLHWHRLNRKCTLKKTWQMPQFLDTGVRREKNWKVAQVPERLRNRHLDLGDVSPANTEHFTSSLLADVQGIQVDFDDGHCPTWRNQIIGLHNVYRAVHNLIPGAPVIEKAPVLMLRPRAWNMVEHNMLVNGKEVAGPLFDFGLLMYHNAQCLFQAHSGPFFYLSKVEGANEAQLWNDIFIWAQEKLGIPQGTIKACVLIENILSSYEMEEILFALKEHSLGLNCGIWDYAASVICKFGERREFVLPDRNKYVNMERHFLKCYMQLVVQTCHRRGAHATGGMAALLLPSTSDTYFTAIYEVCKAKLQEIKTGVDGFMVYDLRLIQHINKLWEVSAPRENQLSVTLDGITVTAQDLIQMPSGGVTFAGLKHNISVAILFIYNWLQGRGHFYHHGAVEDSATAEISRSQIWQWIRHQTCMEDHPGAVTKSLVNKLAVEFVMQFKATEKHRRLLEAASDVFMQIVTKRNFPDFITTYLNDSHIFWASQNNCSQQSHL</sequence>
<feature type="active site" description="Proton acceptor" evidence="6">
    <location>
        <position position="186"/>
    </location>
</feature>
<dbReference type="GO" id="GO:0006097">
    <property type="term" value="P:glyoxylate cycle"/>
    <property type="evidence" value="ECO:0007669"/>
    <property type="project" value="UniProtKB-KW"/>
</dbReference>
<dbReference type="EC" id="2.3.3.9" evidence="1"/>
<evidence type="ECO:0000256" key="4">
    <source>
        <dbReference type="ARBA" id="ARBA00022679"/>
    </source>
</evidence>
<dbReference type="PANTHER" id="PTHR42902:SF2">
    <property type="entry name" value="MALATE SYNTHASE"/>
    <property type="match status" value="1"/>
</dbReference>